<protein>
    <submittedName>
        <fullName evidence="2">Uncharacterized protein</fullName>
    </submittedName>
</protein>
<accession>A0ABY6MMB7</accession>
<proteinExistence type="predicted"/>
<dbReference type="Proteomes" id="UP001163156">
    <property type="component" value="Chromosome"/>
</dbReference>
<sequence length="53" mass="6179">MKKSRKITKMISQGYKEALAMQAGKIKYKTNSSFSEMETDLEPEKSDDLKDYR</sequence>
<evidence type="ECO:0000313" key="2">
    <source>
        <dbReference type="EMBL" id="UZD23542.1"/>
    </source>
</evidence>
<name>A0ABY6MMB7_9BACT</name>
<reference evidence="2" key="1">
    <citation type="submission" date="2022-10" db="EMBL/GenBank/DDBJ databases">
        <title>Algoriphagus sp. a novel bacteria isolate from halophytes salicornia europaea.</title>
        <authorList>
            <person name="Peng Y."/>
            <person name="Jiang L."/>
            <person name="Lee J."/>
        </authorList>
    </citation>
    <scope>NUCLEOTIDE SEQUENCE</scope>
    <source>
        <strain evidence="2">TR-M5</strain>
    </source>
</reference>
<evidence type="ECO:0000256" key="1">
    <source>
        <dbReference type="SAM" id="MobiDB-lite"/>
    </source>
</evidence>
<evidence type="ECO:0000313" key="3">
    <source>
        <dbReference type="Proteomes" id="UP001163156"/>
    </source>
</evidence>
<dbReference type="RefSeq" id="WP_264810085.1">
    <property type="nucleotide sequence ID" value="NZ_CP110226.1"/>
</dbReference>
<gene>
    <name evidence="2" type="ORF">OM944_03415</name>
</gene>
<keyword evidence="3" id="KW-1185">Reference proteome</keyword>
<organism evidence="2 3">
    <name type="scientific">Algoriphagus halophytocola</name>
    <dbReference type="NCBI Taxonomy" id="2991499"/>
    <lineage>
        <taxon>Bacteria</taxon>
        <taxon>Pseudomonadati</taxon>
        <taxon>Bacteroidota</taxon>
        <taxon>Cytophagia</taxon>
        <taxon>Cytophagales</taxon>
        <taxon>Cyclobacteriaceae</taxon>
        <taxon>Algoriphagus</taxon>
    </lineage>
</organism>
<feature type="compositionally biased region" description="Basic and acidic residues" evidence="1">
    <location>
        <begin position="42"/>
        <end position="53"/>
    </location>
</feature>
<feature type="region of interest" description="Disordered" evidence="1">
    <location>
        <begin position="33"/>
        <end position="53"/>
    </location>
</feature>
<dbReference type="EMBL" id="CP110226">
    <property type="protein sequence ID" value="UZD23542.1"/>
    <property type="molecule type" value="Genomic_DNA"/>
</dbReference>